<gene>
    <name evidence="1" type="ORF">SAMN05444266_107333</name>
</gene>
<protein>
    <submittedName>
        <fullName evidence="1">Tryptophan 2,3-dioxygenase apoenzyme</fullName>
    </submittedName>
</protein>
<dbReference type="Gene3D" id="1.20.58.480">
    <property type="match status" value="1"/>
</dbReference>
<dbReference type="GO" id="GO:0004833">
    <property type="term" value="F:L-tryptophan 2,3-dioxygenase activity"/>
    <property type="evidence" value="ECO:0007669"/>
    <property type="project" value="InterPro"/>
</dbReference>
<dbReference type="STRING" id="1419482.SAMN05444266_107333"/>
<proteinExistence type="predicted"/>
<dbReference type="GO" id="GO:0046872">
    <property type="term" value="F:metal ion binding"/>
    <property type="evidence" value="ECO:0007669"/>
    <property type="project" value="InterPro"/>
</dbReference>
<dbReference type="PANTHER" id="PTHR10138">
    <property type="entry name" value="TRYPTOPHAN 2,3-DIOXYGENASE"/>
    <property type="match status" value="1"/>
</dbReference>
<dbReference type="GO" id="GO:0020037">
    <property type="term" value="F:heme binding"/>
    <property type="evidence" value="ECO:0007669"/>
    <property type="project" value="InterPro"/>
</dbReference>
<reference evidence="1 2" key="1">
    <citation type="submission" date="2016-11" db="EMBL/GenBank/DDBJ databases">
        <authorList>
            <person name="Jaros S."/>
            <person name="Januszkiewicz K."/>
            <person name="Wedrychowicz H."/>
        </authorList>
    </citation>
    <scope>NUCLEOTIDE SEQUENCE [LARGE SCALE GENOMIC DNA]</scope>
    <source>
        <strain evidence="1 2">DSM 27406</strain>
    </source>
</reference>
<dbReference type="AlphaFoldDB" id="A0A1M7HQG5"/>
<dbReference type="Pfam" id="PF03301">
    <property type="entry name" value="Trp_dioxygenase"/>
    <property type="match status" value="1"/>
</dbReference>
<dbReference type="OrthoDB" id="9776847at2"/>
<name>A0A1M7HQG5_9BACT</name>
<keyword evidence="2" id="KW-1185">Reference proteome</keyword>
<keyword evidence="1" id="KW-0560">Oxidoreductase</keyword>
<sequence length="310" mass="36417">MVTTEIAEKIQRLEEKYAAMGQNLSSYLDGLLYADYLTYWDYIQLDVLLNLQHPRTPFPDESIFIMYHQITELYFKLTLQAIEQICQAPEASAQAFKVQLKRINNYFKSLISSFEIMVDGMDKEQFLKFRMALLPASGFQSGQFRLIEICSTTLSNLVYEPQREQVRGAALKDVLDNIYWRSGATELATGKKTLTLRQFELKYMETFLKTANRYQENNIQLRYKQLTPQEQEEVAPLLREYDLNINVRWPLMHYKSAVRYLHKKPEDIAATGGTNWQQFLPPKNKRIVFFPELWTEEELNNWGKIAMGDE</sequence>
<dbReference type="EMBL" id="FRBL01000007">
    <property type="protein sequence ID" value="SHM30725.1"/>
    <property type="molecule type" value="Genomic_DNA"/>
</dbReference>
<dbReference type="GO" id="GO:0019442">
    <property type="term" value="P:L-tryptophan catabolic process to acetyl-CoA"/>
    <property type="evidence" value="ECO:0007669"/>
    <property type="project" value="TreeGrafter"/>
</dbReference>
<dbReference type="PANTHER" id="PTHR10138:SF0">
    <property type="entry name" value="TRYPTOPHAN 2,3-DIOXYGENASE"/>
    <property type="match status" value="1"/>
</dbReference>
<organism evidence="1 2">
    <name type="scientific">Chitinophaga jiangningensis</name>
    <dbReference type="NCBI Taxonomy" id="1419482"/>
    <lineage>
        <taxon>Bacteria</taxon>
        <taxon>Pseudomonadati</taxon>
        <taxon>Bacteroidota</taxon>
        <taxon>Chitinophagia</taxon>
        <taxon>Chitinophagales</taxon>
        <taxon>Chitinophagaceae</taxon>
        <taxon>Chitinophaga</taxon>
    </lineage>
</organism>
<dbReference type="InterPro" id="IPR037217">
    <property type="entry name" value="Trp/Indoleamine_2_3_dOase-like"/>
</dbReference>
<dbReference type="Proteomes" id="UP000184420">
    <property type="component" value="Unassembled WGS sequence"/>
</dbReference>
<dbReference type="GO" id="GO:0019441">
    <property type="term" value="P:L-tryptophan catabolic process to kynurenine"/>
    <property type="evidence" value="ECO:0007669"/>
    <property type="project" value="InterPro"/>
</dbReference>
<dbReference type="SUPFAM" id="SSF140959">
    <property type="entry name" value="Indolic compounds 2,3-dioxygenase-like"/>
    <property type="match status" value="1"/>
</dbReference>
<keyword evidence="1" id="KW-0223">Dioxygenase</keyword>
<evidence type="ECO:0000313" key="1">
    <source>
        <dbReference type="EMBL" id="SHM30725.1"/>
    </source>
</evidence>
<dbReference type="RefSeq" id="WP_073084403.1">
    <property type="nucleotide sequence ID" value="NZ_FRBL01000007.1"/>
</dbReference>
<accession>A0A1M7HQG5</accession>
<dbReference type="InterPro" id="IPR004981">
    <property type="entry name" value="Trp_2_3_dOase"/>
</dbReference>
<evidence type="ECO:0000313" key="2">
    <source>
        <dbReference type="Proteomes" id="UP000184420"/>
    </source>
</evidence>